<evidence type="ECO:0000313" key="1">
    <source>
        <dbReference type="EMBL" id="GFZ14818.1"/>
    </source>
</evidence>
<protein>
    <submittedName>
        <fullName evidence="1">Uncharacterized protein</fullName>
    </submittedName>
</protein>
<evidence type="ECO:0000313" key="2">
    <source>
        <dbReference type="Proteomes" id="UP000585474"/>
    </source>
</evidence>
<dbReference type="EMBL" id="BJWL01000024">
    <property type="protein sequence ID" value="GFZ14818.1"/>
    <property type="molecule type" value="Genomic_DNA"/>
</dbReference>
<accession>A0A7J0GVM4</accession>
<gene>
    <name evidence="1" type="ORF">Acr_24g0010080</name>
</gene>
<dbReference type="AlphaFoldDB" id="A0A7J0GVM4"/>
<sequence length="220" mass="22607">MTKRDGVVSVAGVLESTATVVGSSPVPAAETLVGNLGCEGRIEGSLSGEDRGDIMVEVVGADVFVDGDWNGRREVVGGGLETQEVGDLGDQVSEGEIETQVEYKEIEGSFDGQTYVIADEVALCLNEEDLEGDEKVDGGGGDATGVLSSHGAGISHEEAQDSEIEPGLGSSLPISGLSCEPTEGVTEGGGFAVGEESLERRMALEGVEKGLESVLLFSEI</sequence>
<name>A0A7J0GVM4_9ERIC</name>
<organism evidence="1 2">
    <name type="scientific">Actinidia rufa</name>
    <dbReference type="NCBI Taxonomy" id="165716"/>
    <lineage>
        <taxon>Eukaryota</taxon>
        <taxon>Viridiplantae</taxon>
        <taxon>Streptophyta</taxon>
        <taxon>Embryophyta</taxon>
        <taxon>Tracheophyta</taxon>
        <taxon>Spermatophyta</taxon>
        <taxon>Magnoliopsida</taxon>
        <taxon>eudicotyledons</taxon>
        <taxon>Gunneridae</taxon>
        <taxon>Pentapetalae</taxon>
        <taxon>asterids</taxon>
        <taxon>Ericales</taxon>
        <taxon>Actinidiaceae</taxon>
        <taxon>Actinidia</taxon>
    </lineage>
</organism>
<keyword evidence="2" id="KW-1185">Reference proteome</keyword>
<proteinExistence type="predicted"/>
<comment type="caution">
    <text evidence="1">The sequence shown here is derived from an EMBL/GenBank/DDBJ whole genome shotgun (WGS) entry which is preliminary data.</text>
</comment>
<dbReference type="Proteomes" id="UP000585474">
    <property type="component" value="Unassembled WGS sequence"/>
</dbReference>
<reference evidence="1 2" key="1">
    <citation type="submission" date="2019-07" db="EMBL/GenBank/DDBJ databases">
        <title>De Novo Assembly of kiwifruit Actinidia rufa.</title>
        <authorList>
            <person name="Sugita-Konishi S."/>
            <person name="Sato K."/>
            <person name="Mori E."/>
            <person name="Abe Y."/>
            <person name="Kisaki G."/>
            <person name="Hamano K."/>
            <person name="Suezawa K."/>
            <person name="Otani M."/>
            <person name="Fukuda T."/>
            <person name="Manabe T."/>
            <person name="Gomi K."/>
            <person name="Tabuchi M."/>
            <person name="Akimitsu K."/>
            <person name="Kataoka I."/>
        </authorList>
    </citation>
    <scope>NUCLEOTIDE SEQUENCE [LARGE SCALE GENOMIC DNA]</scope>
    <source>
        <strain evidence="2">cv. Fuchu</strain>
    </source>
</reference>